<dbReference type="InterPro" id="IPR008920">
    <property type="entry name" value="TF_FadR/GntR_C"/>
</dbReference>
<keyword evidence="1" id="KW-0805">Transcription regulation</keyword>
<dbReference type="EMBL" id="JAAGXA010000004">
    <property type="protein sequence ID" value="NEN78223.1"/>
    <property type="molecule type" value="Genomic_DNA"/>
</dbReference>
<dbReference type="InterPro" id="IPR000524">
    <property type="entry name" value="Tscrpt_reg_HTH_GntR"/>
</dbReference>
<dbReference type="Gene3D" id="1.10.10.10">
    <property type="entry name" value="Winged helix-like DNA-binding domain superfamily/Winged helix DNA-binding domain"/>
    <property type="match status" value="1"/>
</dbReference>
<dbReference type="InterPro" id="IPR036388">
    <property type="entry name" value="WH-like_DNA-bd_sf"/>
</dbReference>
<dbReference type="SMART" id="SM00345">
    <property type="entry name" value="HTH_GNTR"/>
    <property type="match status" value="1"/>
</dbReference>
<protein>
    <submittedName>
        <fullName evidence="5">FadR family transcriptional regulator</fullName>
    </submittedName>
</protein>
<dbReference type="SUPFAM" id="SSF48008">
    <property type="entry name" value="GntR ligand-binding domain-like"/>
    <property type="match status" value="1"/>
</dbReference>
<dbReference type="PROSITE" id="PS50949">
    <property type="entry name" value="HTH_GNTR"/>
    <property type="match status" value="1"/>
</dbReference>
<dbReference type="GO" id="GO:0003677">
    <property type="term" value="F:DNA binding"/>
    <property type="evidence" value="ECO:0007669"/>
    <property type="project" value="UniProtKB-KW"/>
</dbReference>
<dbReference type="PANTHER" id="PTHR43537:SF24">
    <property type="entry name" value="GLUCONATE OPERON TRANSCRIPTIONAL REPRESSOR"/>
    <property type="match status" value="1"/>
</dbReference>
<evidence type="ECO:0000259" key="4">
    <source>
        <dbReference type="PROSITE" id="PS50949"/>
    </source>
</evidence>
<evidence type="ECO:0000256" key="3">
    <source>
        <dbReference type="ARBA" id="ARBA00023163"/>
    </source>
</evidence>
<dbReference type="Pfam" id="PF00392">
    <property type="entry name" value="GntR"/>
    <property type="match status" value="1"/>
</dbReference>
<dbReference type="Pfam" id="PF07729">
    <property type="entry name" value="FCD"/>
    <property type="match status" value="1"/>
</dbReference>
<dbReference type="PANTHER" id="PTHR43537">
    <property type="entry name" value="TRANSCRIPTIONAL REGULATOR, GNTR FAMILY"/>
    <property type="match status" value="1"/>
</dbReference>
<dbReference type="InterPro" id="IPR036390">
    <property type="entry name" value="WH_DNA-bd_sf"/>
</dbReference>
<name>A0A6P0HHV4_9ACTN</name>
<dbReference type="Proteomes" id="UP000468687">
    <property type="component" value="Unassembled WGS sequence"/>
</dbReference>
<dbReference type="RefSeq" id="WP_163771685.1">
    <property type="nucleotide sequence ID" value="NZ_JAAGXA010000004.1"/>
</dbReference>
<keyword evidence="2" id="KW-0238">DNA-binding</keyword>
<dbReference type="AlphaFoldDB" id="A0A6P0HHV4"/>
<comment type="caution">
    <text evidence="5">The sequence shown here is derived from an EMBL/GenBank/DDBJ whole genome shotgun (WGS) entry which is preliminary data.</text>
</comment>
<dbReference type="PRINTS" id="PR00035">
    <property type="entry name" value="HTHGNTR"/>
</dbReference>
<evidence type="ECO:0000313" key="6">
    <source>
        <dbReference type="Proteomes" id="UP000468687"/>
    </source>
</evidence>
<keyword evidence="3" id="KW-0804">Transcription</keyword>
<proteinExistence type="predicted"/>
<accession>A0A6P0HHV4</accession>
<dbReference type="Gene3D" id="1.20.120.530">
    <property type="entry name" value="GntR ligand-binding domain-like"/>
    <property type="match status" value="1"/>
</dbReference>
<dbReference type="SMART" id="SM00895">
    <property type="entry name" value="FCD"/>
    <property type="match status" value="1"/>
</dbReference>
<evidence type="ECO:0000256" key="2">
    <source>
        <dbReference type="ARBA" id="ARBA00023125"/>
    </source>
</evidence>
<keyword evidence="6" id="KW-1185">Reference proteome</keyword>
<gene>
    <name evidence="5" type="ORF">G3T38_08035</name>
</gene>
<dbReference type="SUPFAM" id="SSF46785">
    <property type="entry name" value="Winged helix' DNA-binding domain"/>
    <property type="match status" value="1"/>
</dbReference>
<feature type="domain" description="HTH gntR-type" evidence="4">
    <location>
        <begin position="15"/>
        <end position="83"/>
    </location>
</feature>
<evidence type="ECO:0000313" key="5">
    <source>
        <dbReference type="EMBL" id="NEN78223.1"/>
    </source>
</evidence>
<reference evidence="5 6" key="1">
    <citation type="journal article" date="2014" name="Int. J. Syst. Evol. Microbiol.">
        <title>Nocardioides zeae sp. nov., isolated from the stem of Zea mays.</title>
        <authorList>
            <person name="Glaeser S.P."/>
            <person name="McInroy J.A."/>
            <person name="Busse H.J."/>
            <person name="Kampfer P."/>
        </authorList>
    </citation>
    <scope>NUCLEOTIDE SEQUENCE [LARGE SCALE GENOMIC DNA]</scope>
    <source>
        <strain evidence="5 6">JCM 30728</strain>
    </source>
</reference>
<dbReference type="InterPro" id="IPR011711">
    <property type="entry name" value="GntR_C"/>
</dbReference>
<dbReference type="CDD" id="cd07377">
    <property type="entry name" value="WHTH_GntR"/>
    <property type="match status" value="1"/>
</dbReference>
<evidence type="ECO:0000256" key="1">
    <source>
        <dbReference type="ARBA" id="ARBA00023015"/>
    </source>
</evidence>
<organism evidence="5 6">
    <name type="scientific">Nocardioides zeae</name>
    <dbReference type="NCBI Taxonomy" id="1457234"/>
    <lineage>
        <taxon>Bacteria</taxon>
        <taxon>Bacillati</taxon>
        <taxon>Actinomycetota</taxon>
        <taxon>Actinomycetes</taxon>
        <taxon>Propionibacteriales</taxon>
        <taxon>Nocardioidaceae</taxon>
        <taxon>Nocardioides</taxon>
    </lineage>
</organism>
<sequence length="235" mass="25426">MTEGWLDRPVAINRKNAAEAVFDDLRAAIESGSLPVGTRLPAEAGLATRYGVSRPVVREALRSTQALGLTRTRTGSGTYVVATSPAPELTYGSYSARDLMEARPFIEVPSAGWAAERRTPEQLEALVAIAAEMDVEEDPHAWTELDSRFHSAIAEASGNLLFRKVVADAREALSQQSEVVNLVAHRREASNAEHRRILEAIEDGDGAGARERMAEHLREVAQVLSTLMDGSTPPG</sequence>
<dbReference type="GO" id="GO:0003700">
    <property type="term" value="F:DNA-binding transcription factor activity"/>
    <property type="evidence" value="ECO:0007669"/>
    <property type="project" value="InterPro"/>
</dbReference>